<dbReference type="EMBL" id="GQ357915">
    <property type="protein sequence ID" value="ACV50188.1"/>
    <property type="molecule type" value="Genomic_DNA"/>
</dbReference>
<feature type="coiled-coil region" evidence="1">
    <location>
        <begin position="284"/>
        <end position="320"/>
    </location>
</feature>
<protein>
    <submittedName>
        <fullName evidence="2">Uncharacterized protein</fullName>
    </submittedName>
</protein>
<evidence type="ECO:0000256" key="1">
    <source>
        <dbReference type="SAM" id="Coils"/>
    </source>
</evidence>
<dbReference type="RefSeq" id="YP_003359020.1">
    <property type="nucleotide sequence ID" value="NC_013697.1"/>
</dbReference>
<evidence type="ECO:0000313" key="2">
    <source>
        <dbReference type="EMBL" id="ACV50188.1"/>
    </source>
</evidence>
<gene>
    <name evidence="2" type="primary">166</name>
</gene>
<keyword evidence="1" id="KW-0175">Coiled coil</keyword>
<sequence length="325" mass="36712">MTNQIIKNEGPVGHVAVNSLEWELAWKHLKQVTGAGVIGDRHDPRHHPLNTNRQTLTLDRINEHKFNKETVLVPVSLERVRLVPSTILLRFDFVVINLSELSTTVRTSDYPDTSTWAGMKNTPDYEARVWKDLIWATPNHGLTLSSKVGQGAILVDKVPMQTVSLHIRKPEEMVDALKCVPYGATIHPIIRTVNTASLGSDSLYLHFGWTPAAVADTSDGFKLFPHNKPGRGGVYWCLMSNNKIRQLHWNDVDRKWVNTMGYNISEMVCMFKEAVCPYSVEQLVASYEAQIKEADKEARKAKLVEKLGVLRIQQEALEKQLKQLG</sequence>
<dbReference type="KEGG" id="vg:8684114"/>
<proteinExistence type="predicted"/>
<dbReference type="Proteomes" id="UP000008986">
    <property type="component" value="Segment"/>
</dbReference>
<evidence type="ECO:0000313" key="3">
    <source>
        <dbReference type="Proteomes" id="UP000008986"/>
    </source>
</evidence>
<accession>C9DGD7</accession>
<dbReference type="GeneID" id="8684114"/>
<keyword evidence="3" id="KW-1185">Reference proteome</keyword>
<reference evidence="3" key="1">
    <citation type="submission" date="2009-07" db="EMBL/GenBank/DDBJ databases">
        <authorList>
            <person name="Kropinski A.M."/>
            <person name="Villegas A."/>
            <person name="Lingohr E.J."/>
        </authorList>
    </citation>
    <scope>NUCLEOTIDE SEQUENCE [LARGE SCALE GENOMIC DNA]</scope>
</reference>
<organismHost>
    <name type="scientific">Delftia acidovorans</name>
    <name type="common">Pseudomonas acidovorans</name>
    <name type="synonym">Comamonas acidovorans</name>
    <dbReference type="NCBI Taxonomy" id="80866"/>
</organismHost>
<name>C9DGD7_BPW14</name>
<organism evidence="2 3">
    <name type="scientific">Delftia phage PhiW-14</name>
    <name type="common">Deftia acidovorans bacteriophage phiW-14</name>
    <dbReference type="NCBI Taxonomy" id="665032"/>
    <lineage>
        <taxon>Viruses</taxon>
        <taxon>Duplodnaviria</taxon>
        <taxon>Heunggongvirae</taxon>
        <taxon>Uroviricota</taxon>
        <taxon>Caudoviricetes</taxon>
        <taxon>Ionavirus</taxon>
        <taxon>Ionavirus W14</taxon>
    </lineage>
</organism>